<keyword evidence="4 7" id="KW-0812">Transmembrane</keyword>
<keyword evidence="5 7" id="KW-1133">Transmembrane helix</keyword>
<dbReference type="GO" id="GO:0008324">
    <property type="term" value="F:monoatomic cation transmembrane transporter activity"/>
    <property type="evidence" value="ECO:0007669"/>
    <property type="project" value="InterPro"/>
</dbReference>
<dbReference type="AlphaFoldDB" id="A0A554XPC3"/>
<dbReference type="PANTHER" id="PTHR34584:SF1">
    <property type="entry name" value="NA(+)_H(+) ANTIPORTER SUBUNIT E1"/>
    <property type="match status" value="1"/>
</dbReference>
<organism evidence="8 9">
    <name type="scientific">Tepidimonas fonticaldi</name>
    <dbReference type="NCBI Taxonomy" id="1101373"/>
    <lineage>
        <taxon>Bacteria</taxon>
        <taxon>Pseudomonadati</taxon>
        <taxon>Pseudomonadota</taxon>
        <taxon>Betaproteobacteria</taxon>
        <taxon>Burkholderiales</taxon>
        <taxon>Tepidimonas</taxon>
    </lineage>
</organism>
<feature type="transmembrane region" description="Helical" evidence="7">
    <location>
        <begin position="35"/>
        <end position="57"/>
    </location>
</feature>
<dbReference type="Proteomes" id="UP000316388">
    <property type="component" value="Unassembled WGS sequence"/>
</dbReference>
<dbReference type="RefSeq" id="WP_143968397.1">
    <property type="nucleotide sequence ID" value="NZ_VJOO01000004.1"/>
</dbReference>
<gene>
    <name evidence="8" type="primary">mrpE</name>
    <name evidence="8" type="ORF">Tfont_00677</name>
</gene>
<sequence>MSAIPREPTRPGTPPTGWRVLFPHPVLSLQLGVTWLMLSHSLALVHLLSALALAWGVPRLLAPFLGDASRLHWPTVVRLLLVVLWDIVVSNITVARLTLGSMQRPRPAWLRVPLATDHPRVNALFASIITTTPGTVSMTIDEERREILVHALNCDDPQAMVADMKARYEAPLMRIFQVDLDSPHGVRTGGQA</sequence>
<comment type="caution">
    <text evidence="8">The sequence shown here is derived from an EMBL/GenBank/DDBJ whole genome shotgun (WGS) entry which is preliminary data.</text>
</comment>
<dbReference type="NCBIfam" id="NF006518">
    <property type="entry name" value="PRK08965.1-2"/>
    <property type="match status" value="1"/>
</dbReference>
<evidence type="ECO:0000256" key="5">
    <source>
        <dbReference type="ARBA" id="ARBA00022989"/>
    </source>
</evidence>
<comment type="subcellular location">
    <subcellularLocation>
        <location evidence="1">Cell membrane</location>
        <topology evidence="1">Multi-pass membrane protein</topology>
    </subcellularLocation>
</comment>
<evidence type="ECO:0000256" key="4">
    <source>
        <dbReference type="ARBA" id="ARBA00022692"/>
    </source>
</evidence>
<accession>A0A554XPC3</accession>
<keyword evidence="6 7" id="KW-0472">Membrane</keyword>
<evidence type="ECO:0000256" key="2">
    <source>
        <dbReference type="ARBA" id="ARBA00006228"/>
    </source>
</evidence>
<evidence type="ECO:0000256" key="6">
    <source>
        <dbReference type="ARBA" id="ARBA00023136"/>
    </source>
</evidence>
<dbReference type="PANTHER" id="PTHR34584">
    <property type="entry name" value="NA(+)/H(+) ANTIPORTER SUBUNIT E1"/>
    <property type="match status" value="1"/>
</dbReference>
<evidence type="ECO:0000313" key="9">
    <source>
        <dbReference type="Proteomes" id="UP000316388"/>
    </source>
</evidence>
<dbReference type="GO" id="GO:0005886">
    <property type="term" value="C:plasma membrane"/>
    <property type="evidence" value="ECO:0007669"/>
    <property type="project" value="UniProtKB-SubCell"/>
</dbReference>
<dbReference type="Pfam" id="PF01899">
    <property type="entry name" value="MNHE"/>
    <property type="match status" value="1"/>
</dbReference>
<evidence type="ECO:0000256" key="3">
    <source>
        <dbReference type="ARBA" id="ARBA00022475"/>
    </source>
</evidence>
<name>A0A554XPC3_9BURK</name>
<dbReference type="InterPro" id="IPR002758">
    <property type="entry name" value="Cation_antiport_E"/>
</dbReference>
<keyword evidence="3" id="KW-1003">Cell membrane</keyword>
<comment type="similarity">
    <text evidence="2">Belongs to the CPA3 antiporters (TC 2.A.63) subunit E family.</text>
</comment>
<evidence type="ECO:0000313" key="8">
    <source>
        <dbReference type="EMBL" id="TSE37681.1"/>
    </source>
</evidence>
<proteinExistence type="inferred from homology"/>
<evidence type="ECO:0000256" key="1">
    <source>
        <dbReference type="ARBA" id="ARBA00004651"/>
    </source>
</evidence>
<reference evidence="8 9" key="1">
    <citation type="submission" date="2019-07" db="EMBL/GenBank/DDBJ databases">
        <title>Tepidimonas fonticaldi AT-A2 draft genome.</title>
        <authorList>
            <person name="Da Costa M.S."/>
            <person name="Froufe H.J.C."/>
            <person name="Egas C."/>
            <person name="Albuquerque L."/>
        </authorList>
    </citation>
    <scope>NUCLEOTIDE SEQUENCE [LARGE SCALE GENOMIC DNA]</scope>
    <source>
        <strain evidence="8 9">AT-A2</strain>
    </source>
</reference>
<dbReference type="EMBL" id="VJOO01000004">
    <property type="protein sequence ID" value="TSE37681.1"/>
    <property type="molecule type" value="Genomic_DNA"/>
</dbReference>
<protein>
    <submittedName>
        <fullName evidence="8">Na(+)/H(+) antiporter subunit E</fullName>
    </submittedName>
</protein>
<evidence type="ECO:0000256" key="7">
    <source>
        <dbReference type="SAM" id="Phobius"/>
    </source>
</evidence>
<dbReference type="PIRSF" id="PIRSF019239">
    <property type="entry name" value="MrpE"/>
    <property type="match status" value="1"/>
</dbReference>
<feature type="transmembrane region" description="Helical" evidence="7">
    <location>
        <begin position="77"/>
        <end position="99"/>
    </location>
</feature>